<dbReference type="GO" id="GO:0005524">
    <property type="term" value="F:ATP binding"/>
    <property type="evidence" value="ECO:0007669"/>
    <property type="project" value="UniProtKB-KW"/>
</dbReference>
<organism evidence="4 5">
    <name type="scientific">Ligilactobacillus pabuli</name>
    <dbReference type="NCBI Taxonomy" id="2886039"/>
    <lineage>
        <taxon>Bacteria</taxon>
        <taxon>Bacillati</taxon>
        <taxon>Bacillota</taxon>
        <taxon>Bacilli</taxon>
        <taxon>Lactobacillales</taxon>
        <taxon>Lactobacillaceae</taxon>
        <taxon>Ligilactobacillus</taxon>
    </lineage>
</organism>
<dbReference type="PANTHER" id="PTHR42855">
    <property type="entry name" value="ABC TRANSPORTER ATP-BINDING SUBUNIT"/>
    <property type="match status" value="1"/>
</dbReference>
<dbReference type="InterPro" id="IPR003439">
    <property type="entry name" value="ABC_transporter-like_ATP-bd"/>
</dbReference>
<gene>
    <name evidence="4" type="ORF">LPAF129_12460</name>
</gene>
<dbReference type="InterPro" id="IPR027417">
    <property type="entry name" value="P-loop_NTPase"/>
</dbReference>
<name>A0ABQ5JHU5_9LACO</name>
<proteinExistence type="predicted"/>
<evidence type="ECO:0000313" key="5">
    <source>
        <dbReference type="Proteomes" id="UP001055149"/>
    </source>
</evidence>
<sequence length="515" mass="58054">MSVLEVEHLSMAFADKQLYEDASFRFNKEDHMGIIGQNGAGKSTLIKLLTGTELPDEGTVKWQNNITIGYLDQYVKAGQGQTIGEFLHTAFAYLFKLADRQAECYAQYATDMNDELLEEAGKIQEKLEAADFYEIDTKIAQVMTGLGIDAIGVDKQVSECSGGQRSKIILAKLLLEEPDVLMLDEPTNYLDTEHIEWLTNYLNNFEGCYMVISHDFDFLEKITNCIIDVAFGKIIKYTGSFRSAVKQKEVKKEVQRKAYEKQRQQIEKDEAYIRRNKAGTRSTMAKSRQKRLDKMERITPPSDNLQSHFNFPYVNLMSSEVLTVKDLSVGYKSPLLEPVTFSMSHGEKVVLKGFNGAGKSTLIKSILGRIPVFGGSAKFVPAVKIAYFDQDLVWDDPDLSPLKTIQNEFPKLEPKTIRQRLARAGLNAANAMKPMKLLSGGEQTKVKLSALELVPSNFIIMDEPTNHLDDETKHALRESLQAFDGNVLLVTHEPDFYEGWIDKIFDVAAARIKKD</sequence>
<dbReference type="Proteomes" id="UP001055149">
    <property type="component" value="Unassembled WGS sequence"/>
</dbReference>
<keyword evidence="2 4" id="KW-0067">ATP-binding</keyword>
<dbReference type="PROSITE" id="PS00211">
    <property type="entry name" value="ABC_TRANSPORTER_1"/>
    <property type="match status" value="1"/>
</dbReference>
<dbReference type="Gene3D" id="3.40.50.300">
    <property type="entry name" value="P-loop containing nucleotide triphosphate hydrolases"/>
    <property type="match status" value="2"/>
</dbReference>
<dbReference type="SMART" id="SM00382">
    <property type="entry name" value="AAA"/>
    <property type="match status" value="2"/>
</dbReference>
<evidence type="ECO:0000313" key="4">
    <source>
        <dbReference type="EMBL" id="GKS81560.1"/>
    </source>
</evidence>
<dbReference type="Pfam" id="PF12848">
    <property type="entry name" value="ABC_tran_Xtn"/>
    <property type="match status" value="1"/>
</dbReference>
<dbReference type="CDD" id="cd03221">
    <property type="entry name" value="ABCF_EF-3"/>
    <property type="match status" value="2"/>
</dbReference>
<protein>
    <submittedName>
        <fullName evidence="4">ABC transporter ATP-binding protein</fullName>
    </submittedName>
</protein>
<dbReference type="InterPro" id="IPR017871">
    <property type="entry name" value="ABC_transporter-like_CS"/>
</dbReference>
<reference evidence="4" key="1">
    <citation type="journal article" date="2022" name="Int. J. Syst. Evol. Microbiol.">
        <title>A novel species of lactic acid bacteria, Ligilactobacillus pabuli sp. nov., isolated from alfalfa silage.</title>
        <authorList>
            <person name="Tohno M."/>
            <person name="Tanizawa Y."/>
            <person name="Sawada H."/>
            <person name="Sakamoto M."/>
            <person name="Ohkuma M."/>
            <person name="Kobayashi H."/>
        </authorList>
    </citation>
    <scope>NUCLEOTIDE SEQUENCE</scope>
    <source>
        <strain evidence="4">AF129</strain>
    </source>
</reference>
<dbReference type="PANTHER" id="PTHR42855:SF2">
    <property type="entry name" value="DRUG RESISTANCE ABC TRANSPORTER,ATP-BINDING PROTEIN"/>
    <property type="match status" value="1"/>
</dbReference>
<dbReference type="RefSeq" id="WP_244055298.1">
    <property type="nucleotide sequence ID" value="NZ_BQXH01000010.1"/>
</dbReference>
<dbReference type="InterPro" id="IPR003593">
    <property type="entry name" value="AAA+_ATPase"/>
</dbReference>
<feature type="domain" description="ABC transporter" evidence="3">
    <location>
        <begin position="4"/>
        <end position="256"/>
    </location>
</feature>
<dbReference type="EMBL" id="BQXH01000010">
    <property type="protein sequence ID" value="GKS81560.1"/>
    <property type="molecule type" value="Genomic_DNA"/>
</dbReference>
<accession>A0ABQ5JHU5</accession>
<dbReference type="InterPro" id="IPR032781">
    <property type="entry name" value="ABC_tran_Xtn"/>
</dbReference>
<evidence type="ECO:0000256" key="1">
    <source>
        <dbReference type="ARBA" id="ARBA00022741"/>
    </source>
</evidence>
<dbReference type="SUPFAM" id="SSF52540">
    <property type="entry name" value="P-loop containing nucleoside triphosphate hydrolases"/>
    <property type="match status" value="2"/>
</dbReference>
<feature type="domain" description="ABC transporter" evidence="3">
    <location>
        <begin position="316"/>
        <end position="515"/>
    </location>
</feature>
<dbReference type="InterPro" id="IPR051309">
    <property type="entry name" value="ABCF_ATPase"/>
</dbReference>
<dbReference type="PROSITE" id="PS50893">
    <property type="entry name" value="ABC_TRANSPORTER_2"/>
    <property type="match status" value="2"/>
</dbReference>
<evidence type="ECO:0000259" key="3">
    <source>
        <dbReference type="PROSITE" id="PS50893"/>
    </source>
</evidence>
<dbReference type="Pfam" id="PF00005">
    <property type="entry name" value="ABC_tran"/>
    <property type="match status" value="2"/>
</dbReference>
<evidence type="ECO:0000256" key="2">
    <source>
        <dbReference type="ARBA" id="ARBA00022840"/>
    </source>
</evidence>
<keyword evidence="5" id="KW-1185">Reference proteome</keyword>
<keyword evidence="1" id="KW-0547">Nucleotide-binding</keyword>
<comment type="caution">
    <text evidence="4">The sequence shown here is derived from an EMBL/GenBank/DDBJ whole genome shotgun (WGS) entry which is preliminary data.</text>
</comment>